<keyword evidence="1" id="KW-0479">Metal-binding</keyword>
<dbReference type="Proteomes" id="UP000235786">
    <property type="component" value="Unassembled WGS sequence"/>
</dbReference>
<dbReference type="GO" id="GO:0006508">
    <property type="term" value="P:proteolysis"/>
    <property type="evidence" value="ECO:0007669"/>
    <property type="project" value="InterPro"/>
</dbReference>
<evidence type="ECO:0000313" key="10">
    <source>
        <dbReference type="Proteomes" id="UP000235786"/>
    </source>
</evidence>
<sequence>MSSNSTSTDNTSNGDDSEATDYSTPLSNPQLSPEPQTSTLHDTSRSKYHMKDLASFASNLEKSASRAFPNRERSTARYKTVQVLLLRWKDDDLDVCYEVEDLEKVLQRYGFNTETWLIPTGNSHLKLMIKAASFVEMHESPETLFIVYYGGHAMINPARQSTWSCKRDLKYASLEWSAIQTLFEKASSDVLLLLDCCSAASAAPLGGRAMTETIAACGWESIAAEPGRFSFTDALIRVLEEWINRPFTAAMLHSELLSRLKHEKPEVNGTRRIERRRTPIYIVTTSNLKACSIQLSRITPEKQCLPKEDEPIIPDQLQHSSHPPITAGSDSLTEILPEGQLKTPHVLISLALEEDQILDAEACSEWLAAFPALAKYAKVQSVFKSHSTLLLVSVPVMIWDLLPEDSACFFIGYVCSDNLLPNPSKAAQEPTALATEQVGPGNQIQPTTDSTSTRKPKRDFETYAKDLFPRIPGHSSSTPWKFAQSAPASPGTNSSLQFYAEDNFSHWQTEVNDYSSMIGIDTPGQLYGASDSGFASTSDYLLDTVSDKGISDQGFNFTFNAPIPWAQEPIIEVAEEIVPPVENKSRPTVFKPILGTKYDMFISRKTLVQLDATEMENALSSYWQNFHPIYPIIHRGKFDSAKDRTLSLAMTAIGLLYLHAKSGNGDGRRIHEIHEACREEIDQCDNWTICSMQAIFLWEIFARFRGRKTTVRPSKSFNELYNKLDALQINAPEHSVPTTLSQDEVETNLRAGWTIWLLAEMQRRLMSGCFVLDIQQSVYHEQPMTRCTQKLQCLPWLPCPEDIWEATSATTWASRLSEHRTLQATRVGDPFLANISSNDLRQMPPFSQSILLCAQFSKLPTRHDVKYPNDYIPHSMHPDLATLIQEFNFNPKTEAFLFFYHTPLQDLLAISGDTWVFSRKITPASAFHASQFRLKTWSVSLAGAAATQHACRVLKAELLQQFHRSAVRDPGEQESGLEGCISDYWVLYIATLVCWAFGHRYQAHSYGGSLAGSSSSTELDSSTDVPASSGYAERKAMDYLNAMLDLSVEDLLTSKASVKAESSSLIQVIKQRLEKGEGGSSGMLLDAIMCLDKIIQGGTGKWF</sequence>
<keyword evidence="2" id="KW-0862">Zinc</keyword>
<evidence type="ECO:0000256" key="2">
    <source>
        <dbReference type="ARBA" id="ARBA00022833"/>
    </source>
</evidence>
<keyword evidence="10" id="KW-1185">Reference proteome</keyword>
<accession>A0A2J6RRL2</accession>
<reference evidence="9 10" key="1">
    <citation type="submission" date="2016-04" db="EMBL/GenBank/DDBJ databases">
        <title>A degradative enzymes factory behind the ericoid mycorrhizal symbiosis.</title>
        <authorList>
            <consortium name="DOE Joint Genome Institute"/>
            <person name="Martino E."/>
            <person name="Morin E."/>
            <person name="Grelet G."/>
            <person name="Kuo A."/>
            <person name="Kohler A."/>
            <person name="Daghino S."/>
            <person name="Barry K."/>
            <person name="Choi C."/>
            <person name="Cichocki N."/>
            <person name="Clum A."/>
            <person name="Copeland A."/>
            <person name="Hainaut M."/>
            <person name="Haridas S."/>
            <person name="Labutti K."/>
            <person name="Lindquist E."/>
            <person name="Lipzen A."/>
            <person name="Khouja H.-R."/>
            <person name="Murat C."/>
            <person name="Ohm R."/>
            <person name="Olson A."/>
            <person name="Spatafora J."/>
            <person name="Veneault-Fourrey C."/>
            <person name="Henrissat B."/>
            <person name="Grigoriev I."/>
            <person name="Martin F."/>
            <person name="Perotto S."/>
        </authorList>
    </citation>
    <scope>NUCLEOTIDE SEQUENCE [LARGE SCALE GENOMIC DNA]</scope>
    <source>
        <strain evidence="9 10">F</strain>
    </source>
</reference>
<dbReference type="InterPro" id="IPR011600">
    <property type="entry name" value="Pept_C14_caspase"/>
</dbReference>
<feature type="domain" description="Xylanolytic transcriptional activator regulatory" evidence="8">
    <location>
        <begin position="619"/>
        <end position="837"/>
    </location>
</feature>
<keyword evidence="5" id="KW-0539">Nucleus</keyword>
<evidence type="ECO:0000259" key="7">
    <source>
        <dbReference type="Pfam" id="PF00656"/>
    </source>
</evidence>
<dbReference type="EMBL" id="KZ613944">
    <property type="protein sequence ID" value="PMD41147.1"/>
    <property type="molecule type" value="Genomic_DNA"/>
</dbReference>
<dbReference type="PANTHER" id="PTHR47660:SF2">
    <property type="entry name" value="TRANSCRIPTION FACTOR WITH C2H2 AND ZN(2)-CYS(6) DNA BINDING DOMAIN (EUROFUNG)"/>
    <property type="match status" value="1"/>
</dbReference>
<keyword evidence="4" id="KW-0804">Transcription</keyword>
<feature type="domain" description="Peptidase C14 caspase" evidence="7">
    <location>
        <begin position="98"/>
        <end position="200"/>
    </location>
</feature>
<evidence type="ECO:0000256" key="5">
    <source>
        <dbReference type="ARBA" id="ARBA00023242"/>
    </source>
</evidence>
<evidence type="ECO:0000313" key="9">
    <source>
        <dbReference type="EMBL" id="PMD41147.1"/>
    </source>
</evidence>
<evidence type="ECO:0000259" key="8">
    <source>
        <dbReference type="Pfam" id="PF04082"/>
    </source>
</evidence>
<dbReference type="InterPro" id="IPR007219">
    <property type="entry name" value="XnlR_reg_dom"/>
</dbReference>
<dbReference type="Pfam" id="PF04082">
    <property type="entry name" value="Fungal_trans"/>
    <property type="match status" value="1"/>
</dbReference>
<feature type="compositionally biased region" description="Low complexity" evidence="6">
    <location>
        <begin position="1"/>
        <end position="14"/>
    </location>
</feature>
<dbReference type="GO" id="GO:0003677">
    <property type="term" value="F:DNA binding"/>
    <property type="evidence" value="ECO:0007669"/>
    <property type="project" value="InterPro"/>
</dbReference>
<feature type="compositionally biased region" description="Polar residues" evidence="6">
    <location>
        <begin position="20"/>
        <end position="41"/>
    </location>
</feature>
<dbReference type="GO" id="GO:0008270">
    <property type="term" value="F:zinc ion binding"/>
    <property type="evidence" value="ECO:0007669"/>
    <property type="project" value="InterPro"/>
</dbReference>
<protein>
    <submittedName>
        <fullName evidence="9">Uncharacterized protein</fullName>
    </submittedName>
</protein>
<feature type="region of interest" description="Disordered" evidence="6">
    <location>
        <begin position="1"/>
        <end position="44"/>
    </location>
</feature>
<evidence type="ECO:0000256" key="4">
    <source>
        <dbReference type="ARBA" id="ARBA00023163"/>
    </source>
</evidence>
<dbReference type="PANTHER" id="PTHR47660">
    <property type="entry name" value="TRANSCRIPTION FACTOR WITH C2H2 AND ZN(2)-CYS(6) DNA BINDING DOMAIN (EUROFUNG)-RELATED-RELATED"/>
    <property type="match status" value="1"/>
</dbReference>
<feature type="region of interest" description="Disordered" evidence="6">
    <location>
        <begin position="427"/>
        <end position="456"/>
    </location>
</feature>
<proteinExistence type="predicted"/>
<organism evidence="9 10">
    <name type="scientific">Hyaloscypha variabilis (strain UAMH 11265 / GT02V1 / F)</name>
    <name type="common">Meliniomyces variabilis</name>
    <dbReference type="NCBI Taxonomy" id="1149755"/>
    <lineage>
        <taxon>Eukaryota</taxon>
        <taxon>Fungi</taxon>
        <taxon>Dikarya</taxon>
        <taxon>Ascomycota</taxon>
        <taxon>Pezizomycotina</taxon>
        <taxon>Leotiomycetes</taxon>
        <taxon>Helotiales</taxon>
        <taxon>Hyaloscyphaceae</taxon>
        <taxon>Hyaloscypha</taxon>
        <taxon>Hyaloscypha variabilis</taxon>
    </lineage>
</organism>
<dbReference type="GO" id="GO:0004197">
    <property type="term" value="F:cysteine-type endopeptidase activity"/>
    <property type="evidence" value="ECO:0007669"/>
    <property type="project" value="InterPro"/>
</dbReference>
<evidence type="ECO:0000256" key="3">
    <source>
        <dbReference type="ARBA" id="ARBA00023015"/>
    </source>
</evidence>
<evidence type="ECO:0000256" key="6">
    <source>
        <dbReference type="SAM" id="MobiDB-lite"/>
    </source>
</evidence>
<dbReference type="GO" id="GO:0006351">
    <property type="term" value="P:DNA-templated transcription"/>
    <property type="evidence" value="ECO:0007669"/>
    <property type="project" value="InterPro"/>
</dbReference>
<dbReference type="STRING" id="1149755.A0A2J6RRL2"/>
<dbReference type="OrthoDB" id="6077919at2759"/>
<name>A0A2J6RRL2_HYAVF</name>
<gene>
    <name evidence="9" type="ORF">L207DRAFT_457521</name>
</gene>
<dbReference type="AlphaFoldDB" id="A0A2J6RRL2"/>
<dbReference type="CDD" id="cd12148">
    <property type="entry name" value="fungal_TF_MHR"/>
    <property type="match status" value="1"/>
</dbReference>
<keyword evidence="3" id="KW-0805">Transcription regulation</keyword>
<evidence type="ECO:0000256" key="1">
    <source>
        <dbReference type="ARBA" id="ARBA00022723"/>
    </source>
</evidence>
<feature type="compositionally biased region" description="Polar residues" evidence="6">
    <location>
        <begin position="440"/>
        <end position="453"/>
    </location>
</feature>
<dbReference type="Pfam" id="PF00656">
    <property type="entry name" value="Peptidase_C14"/>
    <property type="match status" value="1"/>
</dbReference>